<dbReference type="GO" id="GO:0046872">
    <property type="term" value="F:metal ion binding"/>
    <property type="evidence" value="ECO:0007669"/>
    <property type="project" value="InterPro"/>
</dbReference>
<dbReference type="EMBL" id="ML119112">
    <property type="protein sequence ID" value="RPB15560.1"/>
    <property type="molecule type" value="Genomic_DNA"/>
</dbReference>
<dbReference type="Pfam" id="PF05193">
    <property type="entry name" value="Peptidase_M16_C"/>
    <property type="match status" value="1"/>
</dbReference>
<keyword evidence="2" id="KW-0813">Transport</keyword>
<evidence type="ECO:0000256" key="6">
    <source>
        <dbReference type="ARBA" id="ARBA00022982"/>
    </source>
</evidence>
<evidence type="ECO:0000256" key="9">
    <source>
        <dbReference type="ARBA" id="ARBA00038146"/>
    </source>
</evidence>
<dbReference type="OrthoDB" id="6369905at2759"/>
<evidence type="ECO:0000256" key="11">
    <source>
        <dbReference type="ARBA" id="ARBA00041372"/>
    </source>
</evidence>
<evidence type="ECO:0000259" key="12">
    <source>
        <dbReference type="Pfam" id="PF00675"/>
    </source>
</evidence>
<dbReference type="Proteomes" id="UP000277580">
    <property type="component" value="Unassembled WGS sequence"/>
</dbReference>
<dbReference type="PANTHER" id="PTHR11851">
    <property type="entry name" value="METALLOPROTEASE"/>
    <property type="match status" value="1"/>
</dbReference>
<keyword evidence="8" id="KW-0472">Membrane</keyword>
<accession>A0A3N4KYC0</accession>
<evidence type="ECO:0000256" key="3">
    <source>
        <dbReference type="ARBA" id="ARBA00022660"/>
    </source>
</evidence>
<dbReference type="Gene3D" id="3.30.830.10">
    <property type="entry name" value="Metalloenzyme, LuxS/M16 peptidase-like"/>
    <property type="match status" value="2"/>
</dbReference>
<keyword evidence="5" id="KW-0809">Transit peptide</keyword>
<dbReference type="AlphaFoldDB" id="A0A3N4KYC0"/>
<keyword evidence="15" id="KW-1185">Reference proteome</keyword>
<reference evidence="14 15" key="1">
    <citation type="journal article" date="2018" name="Nat. Ecol. Evol.">
        <title>Pezizomycetes genomes reveal the molecular basis of ectomycorrhizal truffle lifestyle.</title>
        <authorList>
            <person name="Murat C."/>
            <person name="Payen T."/>
            <person name="Noel B."/>
            <person name="Kuo A."/>
            <person name="Morin E."/>
            <person name="Chen J."/>
            <person name="Kohler A."/>
            <person name="Krizsan K."/>
            <person name="Balestrini R."/>
            <person name="Da Silva C."/>
            <person name="Montanini B."/>
            <person name="Hainaut M."/>
            <person name="Levati E."/>
            <person name="Barry K.W."/>
            <person name="Belfiori B."/>
            <person name="Cichocki N."/>
            <person name="Clum A."/>
            <person name="Dockter R.B."/>
            <person name="Fauchery L."/>
            <person name="Guy J."/>
            <person name="Iotti M."/>
            <person name="Le Tacon F."/>
            <person name="Lindquist E.A."/>
            <person name="Lipzen A."/>
            <person name="Malagnac F."/>
            <person name="Mello A."/>
            <person name="Molinier V."/>
            <person name="Miyauchi S."/>
            <person name="Poulain J."/>
            <person name="Riccioni C."/>
            <person name="Rubini A."/>
            <person name="Sitrit Y."/>
            <person name="Splivallo R."/>
            <person name="Traeger S."/>
            <person name="Wang M."/>
            <person name="Zifcakova L."/>
            <person name="Wipf D."/>
            <person name="Zambonelli A."/>
            <person name="Paolocci F."/>
            <person name="Nowrousian M."/>
            <person name="Ottonello S."/>
            <person name="Baldrian P."/>
            <person name="Spatafora J.W."/>
            <person name="Henrissat B."/>
            <person name="Nagy L.G."/>
            <person name="Aury J.M."/>
            <person name="Wincker P."/>
            <person name="Grigoriev I.V."/>
            <person name="Bonfante P."/>
            <person name="Martin F.M."/>
        </authorList>
    </citation>
    <scope>NUCLEOTIDE SEQUENCE [LARGE SCALE GENOMIC DNA]</scope>
    <source>
        <strain evidence="14 15">CCBAS932</strain>
    </source>
</reference>
<gene>
    <name evidence="14" type="ORF">P167DRAFT_562836</name>
</gene>
<name>A0A3N4KYC0_9PEZI</name>
<sequence length="445" mass="46566">MFARTTISRGTPQWLSAVSNQRRGMAAAVANPFHYSVADATGIKVTSRDDGGPTTSLAIVARGGSRYESAPGVAHALEKFAFKSTTKRSSLRLQRESELLGGTLSSSLSKENIVLRANFLRDDLPYFVEALGEVLTKTKYTPHEFDEEVSETISYELHNHAHTASSIALETAHNVAFHNGLGSPTVALTKKYLNDVTVPSYAASVYTRGNIAIVASGAPQAALEKWTKEFLADVPAGNGPSTTPAKYYGGENRVYTPVGNALTIAFPGSAGAPKFQPEYTVLAYLLGGQSTIKWSTGSSLLSQTTAGIQGVSAVAKHSAYTDAGLLHITISGPASALKSAGTAAVKAINELANVKAEDVKKAIAQAKYDVLAAIEDRSIGLEVIGQAVIASGSAPQVADTVKGLEGVTLDAVKKAVKSILGGKATYAAVGDVHMLPYAEELGLKV</sequence>
<dbReference type="STRING" id="1392247.A0A3N4KYC0"/>
<evidence type="ECO:0000256" key="8">
    <source>
        <dbReference type="ARBA" id="ARBA00023136"/>
    </source>
</evidence>
<evidence type="ECO:0000256" key="5">
    <source>
        <dbReference type="ARBA" id="ARBA00022946"/>
    </source>
</evidence>
<dbReference type="Pfam" id="PF00675">
    <property type="entry name" value="Peptidase_M16"/>
    <property type="match status" value="1"/>
</dbReference>
<comment type="subcellular location">
    <subcellularLocation>
        <location evidence="1">Mitochondrion inner membrane</location>
        <topology evidence="1">Peripheral membrane protein</topology>
        <orientation evidence="1">Matrix side</orientation>
    </subcellularLocation>
</comment>
<evidence type="ECO:0000256" key="7">
    <source>
        <dbReference type="ARBA" id="ARBA00023128"/>
    </source>
</evidence>
<keyword evidence="7" id="KW-0496">Mitochondrion</keyword>
<dbReference type="FunFam" id="3.30.830.10:FF:000021">
    <property type="entry name" value="Cytochrome b-c1 complex subunit 2"/>
    <property type="match status" value="1"/>
</dbReference>
<evidence type="ECO:0000256" key="2">
    <source>
        <dbReference type="ARBA" id="ARBA00022448"/>
    </source>
</evidence>
<feature type="domain" description="Peptidase M16 N-terminal" evidence="12">
    <location>
        <begin position="45"/>
        <end position="185"/>
    </location>
</feature>
<organism evidence="14 15">
    <name type="scientific">Morchella conica CCBAS932</name>
    <dbReference type="NCBI Taxonomy" id="1392247"/>
    <lineage>
        <taxon>Eukaryota</taxon>
        <taxon>Fungi</taxon>
        <taxon>Dikarya</taxon>
        <taxon>Ascomycota</taxon>
        <taxon>Pezizomycotina</taxon>
        <taxon>Pezizomycetes</taxon>
        <taxon>Pezizales</taxon>
        <taxon>Morchellaceae</taxon>
        <taxon>Morchella</taxon>
    </lineage>
</organism>
<evidence type="ECO:0000256" key="10">
    <source>
        <dbReference type="ARBA" id="ARBA00040751"/>
    </source>
</evidence>
<dbReference type="GO" id="GO:0016787">
    <property type="term" value="F:hydrolase activity"/>
    <property type="evidence" value="ECO:0007669"/>
    <property type="project" value="UniProtKB-KW"/>
</dbReference>
<dbReference type="InterPro" id="IPR050361">
    <property type="entry name" value="MPP/UQCRC_Complex"/>
</dbReference>
<proteinExistence type="inferred from homology"/>
<dbReference type="PANTHER" id="PTHR11851:SF209">
    <property type="entry name" value="CYTOCHROME B-C1 COMPLEX SUBUNIT 2, MITOCHONDRIAL"/>
    <property type="match status" value="1"/>
</dbReference>
<feature type="domain" description="Peptidase M16 C-terminal" evidence="13">
    <location>
        <begin position="200"/>
        <end position="365"/>
    </location>
</feature>
<dbReference type="InterPro" id="IPR011249">
    <property type="entry name" value="Metalloenz_LuxS/M16"/>
</dbReference>
<comment type="similarity">
    <text evidence="9">Belongs to the peptidase M16 family. UQCRC2/QCR2 subfamily.</text>
</comment>
<evidence type="ECO:0000259" key="13">
    <source>
        <dbReference type="Pfam" id="PF05193"/>
    </source>
</evidence>
<keyword evidence="14" id="KW-0378">Hydrolase</keyword>
<evidence type="ECO:0000256" key="4">
    <source>
        <dbReference type="ARBA" id="ARBA00022792"/>
    </source>
</evidence>
<dbReference type="InterPro" id="IPR007863">
    <property type="entry name" value="Peptidase_M16_C"/>
</dbReference>
<keyword evidence="3" id="KW-0679">Respiratory chain</keyword>
<dbReference type="InterPro" id="IPR011765">
    <property type="entry name" value="Pept_M16_N"/>
</dbReference>
<keyword evidence="4" id="KW-0999">Mitochondrion inner membrane</keyword>
<keyword evidence="6" id="KW-0249">Electron transport</keyword>
<evidence type="ECO:0000256" key="1">
    <source>
        <dbReference type="ARBA" id="ARBA00004443"/>
    </source>
</evidence>
<protein>
    <recommendedName>
        <fullName evidence="10">Cytochrome b-c1 complex subunit 2, mitochondrial</fullName>
    </recommendedName>
    <alternativeName>
        <fullName evidence="11">Core protein II</fullName>
    </alternativeName>
</protein>
<evidence type="ECO:0000313" key="15">
    <source>
        <dbReference type="Proteomes" id="UP000277580"/>
    </source>
</evidence>
<dbReference type="FunCoup" id="A0A3N4KYC0">
    <property type="interactions" value="284"/>
</dbReference>
<dbReference type="FunFam" id="3.30.830.10:FF:000039">
    <property type="entry name" value="Ubiquinol-cytochrome c reductase core subunit 2"/>
    <property type="match status" value="1"/>
</dbReference>
<dbReference type="InParanoid" id="A0A3N4KYC0"/>
<dbReference type="SUPFAM" id="SSF63411">
    <property type="entry name" value="LuxS/MPP-like metallohydrolase"/>
    <property type="match status" value="2"/>
</dbReference>
<evidence type="ECO:0000313" key="14">
    <source>
        <dbReference type="EMBL" id="RPB15560.1"/>
    </source>
</evidence>
<dbReference type="GO" id="GO:0005743">
    <property type="term" value="C:mitochondrial inner membrane"/>
    <property type="evidence" value="ECO:0007669"/>
    <property type="project" value="UniProtKB-SubCell"/>
</dbReference>